<dbReference type="CDD" id="cd09071">
    <property type="entry name" value="FAR_C"/>
    <property type="match status" value="1"/>
</dbReference>
<keyword evidence="4" id="KW-0521">NADP</keyword>
<evidence type="ECO:0000256" key="1">
    <source>
        <dbReference type="ARBA" id="ARBA00005928"/>
    </source>
</evidence>
<feature type="domain" description="Thioester reductase (TE)" evidence="6">
    <location>
        <begin position="82"/>
        <end position="132"/>
    </location>
</feature>
<dbReference type="PANTHER" id="PTHR11011">
    <property type="entry name" value="MALE STERILITY PROTEIN 2-RELATED"/>
    <property type="match status" value="1"/>
</dbReference>
<dbReference type="EMBL" id="KQ459593">
    <property type="protein sequence ID" value="KPI96248.1"/>
    <property type="molecule type" value="Genomic_DNA"/>
</dbReference>
<reference evidence="7 8" key="1">
    <citation type="journal article" date="2015" name="Nat. Commun.">
        <title>Outbred genome sequencing and CRISPR/Cas9 gene editing in butterflies.</title>
        <authorList>
            <person name="Li X."/>
            <person name="Fan D."/>
            <person name="Zhang W."/>
            <person name="Liu G."/>
            <person name="Zhang L."/>
            <person name="Zhao L."/>
            <person name="Fang X."/>
            <person name="Chen L."/>
            <person name="Dong Y."/>
            <person name="Chen Y."/>
            <person name="Ding Y."/>
            <person name="Zhao R."/>
            <person name="Feng M."/>
            <person name="Zhu Y."/>
            <person name="Feng Y."/>
            <person name="Jiang X."/>
            <person name="Zhu D."/>
            <person name="Xiang H."/>
            <person name="Feng X."/>
            <person name="Li S."/>
            <person name="Wang J."/>
            <person name="Zhang G."/>
            <person name="Kronforst M.R."/>
            <person name="Wang W."/>
        </authorList>
    </citation>
    <scope>NUCLEOTIDE SEQUENCE [LARGE SCALE GENOMIC DNA]</scope>
    <source>
        <strain evidence="7">Ya'a_city_454_Px</strain>
        <tissue evidence="7">Whole body</tissue>
    </source>
</reference>
<feature type="domain" description="Thioester reductase (TE)" evidence="6">
    <location>
        <begin position="171"/>
        <end position="395"/>
    </location>
</feature>
<accession>A0A194PTE7</accession>
<proteinExistence type="inferred from homology"/>
<evidence type="ECO:0000313" key="7">
    <source>
        <dbReference type="EMBL" id="KPI96248.1"/>
    </source>
</evidence>
<feature type="domain" description="Fatty acyl-CoA reductase C-terminal" evidence="5">
    <location>
        <begin position="472"/>
        <end position="564"/>
    </location>
</feature>
<dbReference type="GO" id="GO:0005777">
    <property type="term" value="C:peroxisome"/>
    <property type="evidence" value="ECO:0007669"/>
    <property type="project" value="TreeGrafter"/>
</dbReference>
<dbReference type="GO" id="GO:0102965">
    <property type="term" value="F:alcohol-forming long-chain fatty acyl-CoA reductase activity"/>
    <property type="evidence" value="ECO:0007669"/>
    <property type="project" value="UniProtKB-EC"/>
</dbReference>
<dbReference type="InterPro" id="IPR033640">
    <property type="entry name" value="FAR_C"/>
</dbReference>
<dbReference type="Gene3D" id="3.40.50.720">
    <property type="entry name" value="NAD(P)-binding Rossmann-like Domain"/>
    <property type="match status" value="1"/>
</dbReference>
<dbReference type="AlphaFoldDB" id="A0A194PTE7"/>
<dbReference type="InterPro" id="IPR013120">
    <property type="entry name" value="FAR_NAD-bd"/>
</dbReference>
<keyword evidence="8" id="KW-1185">Reference proteome</keyword>
<dbReference type="EC" id="1.2.1.84" evidence="4"/>
<evidence type="ECO:0000256" key="3">
    <source>
        <dbReference type="ARBA" id="ARBA00023098"/>
    </source>
</evidence>
<keyword evidence="3 4" id="KW-0443">Lipid metabolism</keyword>
<name>A0A194PTE7_PAPXU</name>
<evidence type="ECO:0000313" key="8">
    <source>
        <dbReference type="Proteomes" id="UP000053268"/>
    </source>
</evidence>
<dbReference type="Pfam" id="PF03015">
    <property type="entry name" value="Sterile"/>
    <property type="match status" value="1"/>
</dbReference>
<dbReference type="InterPro" id="IPR036291">
    <property type="entry name" value="NAD(P)-bd_dom_sf"/>
</dbReference>
<comment type="function">
    <text evidence="4">Catalyzes the reduction of fatty acyl-CoA to fatty alcohols.</text>
</comment>
<dbReference type="Pfam" id="PF07993">
    <property type="entry name" value="NAD_binding_4"/>
    <property type="match status" value="2"/>
</dbReference>
<dbReference type="PANTHER" id="PTHR11011:SF60">
    <property type="entry name" value="FATTY ACYL-COA REDUCTASE-RELATED"/>
    <property type="match status" value="1"/>
</dbReference>
<dbReference type="InterPro" id="IPR026055">
    <property type="entry name" value="FAR"/>
</dbReference>
<keyword evidence="2 4" id="KW-0444">Lipid biosynthesis</keyword>
<dbReference type="SUPFAM" id="SSF51735">
    <property type="entry name" value="NAD(P)-binding Rossmann-fold domains"/>
    <property type="match status" value="1"/>
</dbReference>
<dbReference type="Proteomes" id="UP000053268">
    <property type="component" value="Unassembled WGS sequence"/>
</dbReference>
<evidence type="ECO:0000259" key="5">
    <source>
        <dbReference type="Pfam" id="PF03015"/>
    </source>
</evidence>
<comment type="similarity">
    <text evidence="1 4">Belongs to the fatty acyl-CoA reductase family.</text>
</comment>
<dbReference type="STRING" id="66420.A0A194PTE7"/>
<keyword evidence="4" id="KW-0560">Oxidoreductase</keyword>
<protein>
    <recommendedName>
        <fullName evidence="4">Fatty acyl-CoA reductase</fullName>
        <ecNumber evidence="4">1.2.1.84</ecNumber>
    </recommendedName>
</protein>
<organism evidence="7 8">
    <name type="scientific">Papilio xuthus</name>
    <name type="common">Asian swallowtail butterfly</name>
    <dbReference type="NCBI Taxonomy" id="66420"/>
    <lineage>
        <taxon>Eukaryota</taxon>
        <taxon>Metazoa</taxon>
        <taxon>Ecdysozoa</taxon>
        <taxon>Arthropoda</taxon>
        <taxon>Hexapoda</taxon>
        <taxon>Insecta</taxon>
        <taxon>Pterygota</taxon>
        <taxon>Neoptera</taxon>
        <taxon>Endopterygota</taxon>
        <taxon>Lepidoptera</taxon>
        <taxon>Glossata</taxon>
        <taxon>Ditrysia</taxon>
        <taxon>Papilionoidea</taxon>
        <taxon>Papilionidae</taxon>
        <taxon>Papilioninae</taxon>
        <taxon>Papilio</taxon>
    </lineage>
</organism>
<comment type="catalytic activity">
    <reaction evidence="4">
        <text>a long-chain fatty acyl-CoA + 2 NADPH + 2 H(+) = a long-chain primary fatty alcohol + 2 NADP(+) + CoA</text>
        <dbReference type="Rhea" id="RHEA:52716"/>
        <dbReference type="ChEBI" id="CHEBI:15378"/>
        <dbReference type="ChEBI" id="CHEBI:57287"/>
        <dbReference type="ChEBI" id="CHEBI:57783"/>
        <dbReference type="ChEBI" id="CHEBI:58349"/>
        <dbReference type="ChEBI" id="CHEBI:77396"/>
        <dbReference type="ChEBI" id="CHEBI:83139"/>
        <dbReference type="EC" id="1.2.1.84"/>
    </reaction>
</comment>
<dbReference type="GO" id="GO:0080019">
    <property type="term" value="F:alcohol-forming very long-chain fatty acyl-CoA reductase activity"/>
    <property type="evidence" value="ECO:0007669"/>
    <property type="project" value="InterPro"/>
</dbReference>
<evidence type="ECO:0000259" key="6">
    <source>
        <dbReference type="Pfam" id="PF07993"/>
    </source>
</evidence>
<evidence type="ECO:0000256" key="4">
    <source>
        <dbReference type="RuleBase" id="RU363097"/>
    </source>
</evidence>
<evidence type="ECO:0000256" key="2">
    <source>
        <dbReference type="ARBA" id="ARBA00022516"/>
    </source>
</evidence>
<gene>
    <name evidence="7" type="ORF">RR46_12278</name>
</gene>
<dbReference type="CDD" id="cd05236">
    <property type="entry name" value="FAR-N_SDR_e"/>
    <property type="match status" value="1"/>
</dbReference>
<dbReference type="GO" id="GO:0035336">
    <property type="term" value="P:long-chain fatty-acyl-CoA metabolic process"/>
    <property type="evidence" value="ECO:0007669"/>
    <property type="project" value="TreeGrafter"/>
</dbReference>
<sequence length="582" mass="65304">MANTKTMQTCADVREMNNINNKVNQTHTQTGEPVEVDGVDNNINIVDKYCADCTEQERVGEPAPAPALSDIQQFYHGKNVLITGATGFLGKILVEKLLRCCPGVDNLYLLVRRKRGQDIYSRLEDIFEDPLDVANKLEVKLIHFNAISSGAVALLSTGTATLLPPATDTRDNTEVFDRLKAVLPKFRHKVVGVPADCAAPGLGLSLADRQLLTEKVNVMFHCAATVKFDEQLRAALATNVRAPLHLLRLARDMRALDVLMHVSTAYSNSHLAHVEERFYPCAADTDRLQLALDNMTDAKIDQMLPTILGEWPNTYTFTKALAEKELRLHAGDVPLGVFRPAIVTSTAKEPLKCWLDNMYGPTGVAVGSATGMLRSLQCDARVTADLVPVDCVVNCLLAAARNVHLAYAAGSPPPEPPIFNYVSSVENRITWGDFKRHNFARIDSQPFSNAVWYISLQLTRSARLHRVYTLVLHLAPAALVDALALCLGRKPRMLKVYTKIHKFSEVISYFCTREITFCNRRTRHLWDATSQLDRQLFPFSMAEVDWEEYCDDYLLGIRRYLFKQTDDSLPRARIKWKRYGNR</sequence>